<evidence type="ECO:0000259" key="10">
    <source>
        <dbReference type="Pfam" id="PF10137"/>
    </source>
</evidence>
<dbReference type="EC" id="3.2.2.5" evidence="5"/>
<dbReference type="EMBL" id="BMIA01000002">
    <property type="protein sequence ID" value="GGH36785.1"/>
    <property type="molecule type" value="Genomic_DNA"/>
</dbReference>
<keyword evidence="13" id="KW-1185">Reference proteome</keyword>
<sequence length="316" mass="35955">MELKPRVFIGSSSEGLDVAKYVKSYLGTDFDCYLWNDDIFKNNESVFETLLKSASLFDFGIMVATKDDFLNSRGTEFESARDNVVFEYGLFLGRVGPGRAFVIQEEGTKLPSDLYGITTPRFEKLPNLVHADKLNNELRKISKSMKEKISIGELGLLPSTALAIGYFDNFVALTCESLCTKGELVVEGKTFKEFSFCIVIPDDLDSDIKKRSNLFCTKHKLRQVPIQAAGRSYPIWVSYQDGDRVLKIYDMPTTLNGIDRAIEMYMRKGHIGKTEEQQLLEDRELRNFTRVLQLLIDNDSYCKHLVQIVNENNTSI</sequence>
<keyword evidence="2" id="KW-0378">Hydrolase</keyword>
<comment type="similarity">
    <text evidence="4">In the C-terminal section; belongs to the bacterial STING family.</text>
</comment>
<evidence type="ECO:0000256" key="4">
    <source>
        <dbReference type="ARBA" id="ARBA00034315"/>
    </source>
</evidence>
<dbReference type="CDD" id="cd22659">
    <property type="entry name" value="STING_bact-like"/>
    <property type="match status" value="1"/>
</dbReference>
<reference evidence="13" key="1">
    <citation type="journal article" date="2019" name="Int. J. Syst. Evol. Microbiol.">
        <title>The Global Catalogue of Microorganisms (GCM) 10K type strain sequencing project: providing services to taxonomists for standard genome sequencing and annotation.</title>
        <authorList>
            <consortium name="The Broad Institute Genomics Platform"/>
            <consortium name="The Broad Institute Genome Sequencing Center for Infectious Disease"/>
            <person name="Wu L."/>
            <person name="Ma J."/>
        </authorList>
    </citation>
    <scope>NUCLEOTIDE SEQUENCE [LARGE SCALE GENOMIC DNA]</scope>
    <source>
        <strain evidence="13">CGMCC 1.15288</strain>
    </source>
</reference>
<evidence type="ECO:0000259" key="11">
    <source>
        <dbReference type="Pfam" id="PF20300"/>
    </source>
</evidence>
<evidence type="ECO:0000256" key="2">
    <source>
        <dbReference type="ARBA" id="ARBA00022801"/>
    </source>
</evidence>
<dbReference type="Pfam" id="PF10137">
    <property type="entry name" value="CAP12-PCTIR_TIR"/>
    <property type="match status" value="1"/>
</dbReference>
<evidence type="ECO:0000256" key="6">
    <source>
        <dbReference type="ARBA" id="ARBA00034339"/>
    </source>
</evidence>
<evidence type="ECO:0000256" key="9">
    <source>
        <dbReference type="ARBA" id="ARBA00049230"/>
    </source>
</evidence>
<gene>
    <name evidence="12" type="ORF">GCM10007423_29320</name>
</gene>
<evidence type="ECO:0000256" key="3">
    <source>
        <dbReference type="ARBA" id="ARBA00023118"/>
    </source>
</evidence>
<evidence type="ECO:0000256" key="8">
    <source>
        <dbReference type="ARBA" id="ARBA00034366"/>
    </source>
</evidence>
<dbReference type="Proteomes" id="UP000600214">
    <property type="component" value="Unassembled WGS sequence"/>
</dbReference>
<dbReference type="Pfam" id="PF20300">
    <property type="entry name" value="prok_STING"/>
    <property type="match status" value="1"/>
</dbReference>
<evidence type="ECO:0000256" key="5">
    <source>
        <dbReference type="ARBA" id="ARBA00034327"/>
    </source>
</evidence>
<feature type="domain" description="CD-NTase-associated protein 12/Pycsar effector protein TIR" evidence="10">
    <location>
        <begin position="6"/>
        <end position="123"/>
    </location>
</feature>
<evidence type="ECO:0000313" key="12">
    <source>
        <dbReference type="EMBL" id="GGH36785.1"/>
    </source>
</evidence>
<comment type="catalytic activity">
    <reaction evidence="9">
        <text>NAD(+) + H2O = ADP-D-ribose + nicotinamide + H(+)</text>
        <dbReference type="Rhea" id="RHEA:16301"/>
        <dbReference type="ChEBI" id="CHEBI:15377"/>
        <dbReference type="ChEBI" id="CHEBI:15378"/>
        <dbReference type="ChEBI" id="CHEBI:17154"/>
        <dbReference type="ChEBI" id="CHEBI:57540"/>
        <dbReference type="ChEBI" id="CHEBI:57967"/>
        <dbReference type="EC" id="3.2.2.5"/>
    </reaction>
</comment>
<feature type="domain" description="Prokaryotic STING" evidence="11">
    <location>
        <begin position="158"/>
        <end position="293"/>
    </location>
</feature>
<keyword evidence="1" id="KW-0547">Nucleotide-binding</keyword>
<evidence type="ECO:0000313" key="13">
    <source>
        <dbReference type="Proteomes" id="UP000600214"/>
    </source>
</evidence>
<keyword evidence="3" id="KW-0051">Antiviral defense</keyword>
<organism evidence="12 13">
    <name type="scientific">Dyadobacter endophyticus</name>
    <dbReference type="NCBI Taxonomy" id="1749036"/>
    <lineage>
        <taxon>Bacteria</taxon>
        <taxon>Pseudomonadati</taxon>
        <taxon>Bacteroidota</taxon>
        <taxon>Cytophagia</taxon>
        <taxon>Cytophagales</taxon>
        <taxon>Spirosomataceae</taxon>
        <taxon>Dyadobacter</taxon>
    </lineage>
</organism>
<proteinExistence type="inferred from homology"/>
<dbReference type="InterPro" id="IPR019302">
    <property type="entry name" value="CAP12/PCTIR_TIR_dom"/>
</dbReference>
<accession>A0ABQ1YS51</accession>
<comment type="caution">
    <text evidence="12">The sequence shown here is derived from an EMBL/GenBank/DDBJ whole genome shotgun (WGS) entry which is preliminary data.</text>
</comment>
<evidence type="ECO:0000256" key="1">
    <source>
        <dbReference type="ARBA" id="ARBA00022741"/>
    </source>
</evidence>
<dbReference type="InterPro" id="IPR046876">
    <property type="entry name" value="Prok_STING"/>
</dbReference>
<protein>
    <recommendedName>
        <fullName evidence="6">CD-NTase-associated protein 12</fullName>
        <ecNumber evidence="5">3.2.2.5</ecNumber>
    </recommendedName>
    <alternativeName>
        <fullName evidence="7">NAD(+) hydrolase</fullName>
    </alternativeName>
    <alternativeName>
        <fullName evidence="8">TIR-STING</fullName>
    </alternativeName>
</protein>
<name>A0ABQ1YS51_9BACT</name>
<evidence type="ECO:0000256" key="7">
    <source>
        <dbReference type="ARBA" id="ARBA00034355"/>
    </source>
</evidence>
<dbReference type="RefSeq" id="WP_188933320.1">
    <property type="nucleotide sequence ID" value="NZ_BMIA01000002.1"/>
</dbReference>